<dbReference type="InterPro" id="IPR010982">
    <property type="entry name" value="Lambda_DNA-bd_dom_sf"/>
</dbReference>
<dbReference type="InterPro" id="IPR050807">
    <property type="entry name" value="TransReg_Diox_bact_type"/>
</dbReference>
<dbReference type="Proteomes" id="UP000231322">
    <property type="component" value="Unassembled WGS sequence"/>
</dbReference>
<dbReference type="GO" id="GO:0003677">
    <property type="term" value="F:DNA binding"/>
    <property type="evidence" value="ECO:0007669"/>
    <property type="project" value="UniProtKB-KW"/>
</dbReference>
<dbReference type="GO" id="GO:0005829">
    <property type="term" value="C:cytosol"/>
    <property type="evidence" value="ECO:0007669"/>
    <property type="project" value="TreeGrafter"/>
</dbReference>
<comment type="caution">
    <text evidence="3">The sequence shown here is derived from an EMBL/GenBank/DDBJ whole genome shotgun (WGS) entry which is preliminary data.</text>
</comment>
<dbReference type="GO" id="GO:0003700">
    <property type="term" value="F:DNA-binding transcription factor activity"/>
    <property type="evidence" value="ECO:0007669"/>
    <property type="project" value="TreeGrafter"/>
</dbReference>
<dbReference type="SMART" id="SM00530">
    <property type="entry name" value="HTH_XRE"/>
    <property type="match status" value="1"/>
</dbReference>
<reference evidence="3 4" key="1">
    <citation type="submission" date="2017-10" db="EMBL/GenBank/DDBJ databases">
        <title>Reclassification of Eubacterium combesii and discrepancies in the nomenclature of botulinum neurotoxin producing clostridia. Request for an Opinion.</title>
        <authorList>
            <person name="Dobritsa A.P."/>
            <person name="Kutumbaka K.K."/>
            <person name="Samadpour M."/>
        </authorList>
    </citation>
    <scope>NUCLEOTIDE SEQUENCE [LARGE SCALE GENOMIC DNA]</scope>
    <source>
        <strain evidence="3 4">DSM 20696</strain>
    </source>
</reference>
<name>A0A2G7HJC3_9CLOT</name>
<evidence type="ECO:0000256" key="1">
    <source>
        <dbReference type="ARBA" id="ARBA00023125"/>
    </source>
</evidence>
<evidence type="ECO:0000313" key="4">
    <source>
        <dbReference type="Proteomes" id="UP000231322"/>
    </source>
</evidence>
<dbReference type="PROSITE" id="PS50943">
    <property type="entry name" value="HTH_CROC1"/>
    <property type="match status" value="1"/>
</dbReference>
<dbReference type="Pfam" id="PF03288">
    <property type="entry name" value="Pox_D5"/>
    <property type="match status" value="1"/>
</dbReference>
<dbReference type="InterPro" id="IPR004968">
    <property type="entry name" value="DNA_primase/NTPase_C"/>
</dbReference>
<protein>
    <recommendedName>
        <fullName evidence="2">HTH cro/C1-type domain-containing protein</fullName>
    </recommendedName>
</protein>
<accession>A0A2G7HJC3</accession>
<keyword evidence="1" id="KW-0238">DNA-binding</keyword>
<sequence length="136" mass="15409">MNIGKQIMKLRLSKGLSKEQLAQKIGISTSLISKCENNETNIPISVLIKISESLNSKVIIHLVNDNTPGIIKFINKFNIENEPVKEVYLRYSSWCSENGLKSVSKPVFGREVKKQGYNSDTIIRVNGKQKRVYKKV</sequence>
<evidence type="ECO:0000313" key="3">
    <source>
        <dbReference type="EMBL" id="PIH05217.1"/>
    </source>
</evidence>
<feature type="domain" description="HTH cro/C1-type" evidence="2">
    <location>
        <begin position="7"/>
        <end position="61"/>
    </location>
</feature>
<dbReference type="CDD" id="cd00093">
    <property type="entry name" value="HTH_XRE"/>
    <property type="match status" value="1"/>
</dbReference>
<gene>
    <name evidence="3" type="ORF">CS538_05150</name>
</gene>
<dbReference type="InterPro" id="IPR001387">
    <property type="entry name" value="Cro/C1-type_HTH"/>
</dbReference>
<dbReference type="PANTHER" id="PTHR46797">
    <property type="entry name" value="HTH-TYPE TRANSCRIPTIONAL REGULATOR"/>
    <property type="match status" value="1"/>
</dbReference>
<organism evidence="3 4">
    <name type="scientific">Clostridium combesii</name>
    <dbReference type="NCBI Taxonomy" id="39481"/>
    <lineage>
        <taxon>Bacteria</taxon>
        <taxon>Bacillati</taxon>
        <taxon>Bacillota</taxon>
        <taxon>Clostridia</taxon>
        <taxon>Eubacteriales</taxon>
        <taxon>Clostridiaceae</taxon>
        <taxon>Clostridium</taxon>
    </lineage>
</organism>
<dbReference type="Gene3D" id="1.10.260.40">
    <property type="entry name" value="lambda repressor-like DNA-binding domains"/>
    <property type="match status" value="1"/>
</dbReference>
<dbReference type="AlphaFoldDB" id="A0A2G7HJC3"/>
<proteinExistence type="predicted"/>
<dbReference type="PANTHER" id="PTHR46797:SF1">
    <property type="entry name" value="METHYLPHOSPHONATE SYNTHASE"/>
    <property type="match status" value="1"/>
</dbReference>
<keyword evidence="4" id="KW-1185">Reference proteome</keyword>
<evidence type="ECO:0000259" key="2">
    <source>
        <dbReference type="PROSITE" id="PS50943"/>
    </source>
</evidence>
<dbReference type="EMBL" id="PEIK01000003">
    <property type="protein sequence ID" value="PIH05217.1"/>
    <property type="molecule type" value="Genomic_DNA"/>
</dbReference>
<dbReference type="Pfam" id="PF01381">
    <property type="entry name" value="HTH_3"/>
    <property type="match status" value="1"/>
</dbReference>
<dbReference type="SUPFAM" id="SSF47413">
    <property type="entry name" value="lambda repressor-like DNA-binding domains"/>
    <property type="match status" value="1"/>
</dbReference>